<protein>
    <recommendedName>
        <fullName evidence="4">Reverse transcriptase Ty1/copia-type domain-containing protein</fullName>
    </recommendedName>
</protein>
<feature type="transmembrane region" description="Helical" evidence="1">
    <location>
        <begin position="7"/>
        <end position="24"/>
    </location>
</feature>
<gene>
    <name evidence="2" type="ORF">O181_066735</name>
</gene>
<keyword evidence="1" id="KW-1133">Transmembrane helix</keyword>
<dbReference type="OrthoDB" id="3344688at2759"/>
<evidence type="ECO:0000313" key="2">
    <source>
        <dbReference type="EMBL" id="MBW0527020.1"/>
    </source>
</evidence>
<evidence type="ECO:0000256" key="1">
    <source>
        <dbReference type="SAM" id="Phobius"/>
    </source>
</evidence>
<dbReference type="PANTHER" id="PTHR11439">
    <property type="entry name" value="GAG-POL-RELATED RETROTRANSPOSON"/>
    <property type="match status" value="1"/>
</dbReference>
<dbReference type="PANTHER" id="PTHR11439:SF483">
    <property type="entry name" value="PEPTIDE SYNTHASE GLIP-LIKE, PUTATIVE (AFU_ORTHOLOGUE AFUA_3G12920)-RELATED"/>
    <property type="match status" value="1"/>
</dbReference>
<dbReference type="AlphaFoldDB" id="A0A9Q3I5E0"/>
<reference evidence="2" key="1">
    <citation type="submission" date="2021-03" db="EMBL/GenBank/DDBJ databases">
        <title>Draft genome sequence of rust myrtle Austropuccinia psidii MF-1, a brazilian biotype.</title>
        <authorList>
            <person name="Quecine M.C."/>
            <person name="Pachon D.M.R."/>
            <person name="Bonatelli M.L."/>
            <person name="Correr F.H."/>
            <person name="Franceschini L.M."/>
            <person name="Leite T.F."/>
            <person name="Margarido G.R.A."/>
            <person name="Almeida C.A."/>
            <person name="Ferrarezi J.A."/>
            <person name="Labate C.A."/>
        </authorList>
    </citation>
    <scope>NUCLEOTIDE SEQUENCE</scope>
    <source>
        <strain evidence="2">MF-1</strain>
    </source>
</reference>
<keyword evidence="1" id="KW-0472">Membrane</keyword>
<dbReference type="Proteomes" id="UP000765509">
    <property type="component" value="Unassembled WGS sequence"/>
</dbReference>
<evidence type="ECO:0008006" key="4">
    <source>
        <dbReference type="Google" id="ProtNLM"/>
    </source>
</evidence>
<sequence length="274" mass="30728">MRKAGRCWWMFLSDILTWMGFAAMEVDQLLYMFRSGKDTIAIWIHVDDGVSASNSPDAFLDFKHRLCEEVDIKWHNTICQIVGLECVFADCEEQLPPSNLAVEGETLDKTPFRLVIGSLAYLVSGSLPDLAFAPGKLLLNLWRNASWGGDLEHSQTGFMLKLGNTPIIWISKQQGVVALSTCAAEYVALSDSTQHLVQAISQLGHLTQSFDKTIFCDNQAAVEVLINNLPRKRMRYLDCAFFFVNGAIRKHNIKVNWIPTAKMKADVLTKRLSG</sequence>
<organism evidence="2 3">
    <name type="scientific">Austropuccinia psidii MF-1</name>
    <dbReference type="NCBI Taxonomy" id="1389203"/>
    <lineage>
        <taxon>Eukaryota</taxon>
        <taxon>Fungi</taxon>
        <taxon>Dikarya</taxon>
        <taxon>Basidiomycota</taxon>
        <taxon>Pucciniomycotina</taxon>
        <taxon>Pucciniomycetes</taxon>
        <taxon>Pucciniales</taxon>
        <taxon>Sphaerophragmiaceae</taxon>
        <taxon>Austropuccinia</taxon>
    </lineage>
</organism>
<name>A0A9Q3I5E0_9BASI</name>
<dbReference type="CDD" id="cd09272">
    <property type="entry name" value="RNase_HI_RT_Ty1"/>
    <property type="match status" value="1"/>
</dbReference>
<evidence type="ECO:0000313" key="3">
    <source>
        <dbReference type="Proteomes" id="UP000765509"/>
    </source>
</evidence>
<keyword evidence="1" id="KW-0812">Transmembrane</keyword>
<comment type="caution">
    <text evidence="2">The sequence shown here is derived from an EMBL/GenBank/DDBJ whole genome shotgun (WGS) entry which is preliminary data.</text>
</comment>
<accession>A0A9Q3I5E0</accession>
<dbReference type="EMBL" id="AVOT02033162">
    <property type="protein sequence ID" value="MBW0527020.1"/>
    <property type="molecule type" value="Genomic_DNA"/>
</dbReference>
<keyword evidence="3" id="KW-1185">Reference proteome</keyword>
<proteinExistence type="predicted"/>